<dbReference type="AlphaFoldDB" id="A0A9X3WZM4"/>
<evidence type="ECO:0008006" key="4">
    <source>
        <dbReference type="Google" id="ProtNLM"/>
    </source>
</evidence>
<proteinExistence type="predicted"/>
<name>A0A9X3WZM4_9BACT</name>
<protein>
    <recommendedName>
        <fullName evidence="4">TonB C-terminal domain-containing protein</fullName>
    </recommendedName>
</protein>
<evidence type="ECO:0000313" key="3">
    <source>
        <dbReference type="Proteomes" id="UP001151081"/>
    </source>
</evidence>
<feature type="compositionally biased region" description="Polar residues" evidence="1">
    <location>
        <begin position="90"/>
        <end position="101"/>
    </location>
</feature>
<reference evidence="2 3" key="1">
    <citation type="submission" date="2021-04" db="EMBL/GenBank/DDBJ databases">
        <title>Genome analysis of Polyangium sp.</title>
        <authorList>
            <person name="Li Y."/>
            <person name="Wang J."/>
        </authorList>
    </citation>
    <scope>NUCLEOTIDE SEQUENCE [LARGE SCALE GENOMIC DNA]</scope>
    <source>
        <strain evidence="2 3">SDU14</strain>
    </source>
</reference>
<feature type="compositionally biased region" description="Pro residues" evidence="1">
    <location>
        <begin position="153"/>
        <end position="163"/>
    </location>
</feature>
<feature type="compositionally biased region" description="Basic and acidic residues" evidence="1">
    <location>
        <begin position="54"/>
        <end position="66"/>
    </location>
</feature>
<feature type="compositionally biased region" description="Pro residues" evidence="1">
    <location>
        <begin position="121"/>
        <end position="130"/>
    </location>
</feature>
<dbReference type="RefSeq" id="WP_272458276.1">
    <property type="nucleotide sequence ID" value="NZ_JAGTJJ010000002.1"/>
</dbReference>
<organism evidence="2 3">
    <name type="scientific">Polyangium jinanense</name>
    <dbReference type="NCBI Taxonomy" id="2829994"/>
    <lineage>
        <taxon>Bacteria</taxon>
        <taxon>Pseudomonadati</taxon>
        <taxon>Myxococcota</taxon>
        <taxon>Polyangia</taxon>
        <taxon>Polyangiales</taxon>
        <taxon>Polyangiaceae</taxon>
        <taxon>Polyangium</taxon>
    </lineage>
</organism>
<feature type="compositionally biased region" description="Basic and acidic residues" evidence="1">
    <location>
        <begin position="74"/>
        <end position="86"/>
    </location>
</feature>
<dbReference type="EMBL" id="JAGTJJ010000002">
    <property type="protein sequence ID" value="MDC3980125.1"/>
    <property type="molecule type" value="Genomic_DNA"/>
</dbReference>
<feature type="region of interest" description="Disordered" evidence="1">
    <location>
        <begin position="47"/>
        <end position="166"/>
    </location>
</feature>
<comment type="caution">
    <text evidence="2">The sequence shown here is derived from an EMBL/GenBank/DDBJ whole genome shotgun (WGS) entry which is preliminary data.</text>
</comment>
<evidence type="ECO:0000313" key="2">
    <source>
        <dbReference type="EMBL" id="MDC3980125.1"/>
    </source>
</evidence>
<sequence length="328" mass="33976">MRFLPFVLVATGFHFFIPVVARVAPRPQGPLLAISTGMARRMEIDIENVPIEPMRPDEPRPEREPDPAVAMNDTRPRTTESVDPRIVDPTTAQPNNNTEPQQVEPVPTGTPSAGPPDEYGAPPPPVPGGPGIPGIGGPVWAMPGVIPEAGKPKPAPTTVGPPPEVDRKIAGRVITDVMREKDRQLGLDLPGAGTIASVVSDVVRGSGTPDVARATLEVRIAPGGRVASVRVVRSSAGNAGDWSAVAGAVSGRLASRQFTLPESYAQGAIVMVEVVSQLQMPDGSTGGTNINKGGGSDSLGGSVSFDVANIGARPKRHVRASASARPAT</sequence>
<accession>A0A9X3WZM4</accession>
<dbReference type="Proteomes" id="UP001151081">
    <property type="component" value="Unassembled WGS sequence"/>
</dbReference>
<keyword evidence="3" id="KW-1185">Reference proteome</keyword>
<evidence type="ECO:0000256" key="1">
    <source>
        <dbReference type="SAM" id="MobiDB-lite"/>
    </source>
</evidence>
<gene>
    <name evidence="2" type="ORF">KEG57_06440</name>
</gene>